<organism evidence="2 3">
    <name type="scientific">Tribonema minus</name>
    <dbReference type="NCBI Taxonomy" id="303371"/>
    <lineage>
        <taxon>Eukaryota</taxon>
        <taxon>Sar</taxon>
        <taxon>Stramenopiles</taxon>
        <taxon>Ochrophyta</taxon>
        <taxon>PX clade</taxon>
        <taxon>Xanthophyceae</taxon>
        <taxon>Tribonematales</taxon>
        <taxon>Tribonemataceae</taxon>
        <taxon>Tribonema</taxon>
    </lineage>
</organism>
<reference evidence="2" key="1">
    <citation type="submission" date="2021-02" db="EMBL/GenBank/DDBJ databases">
        <title>First Annotated Genome of the Yellow-green Alga Tribonema minus.</title>
        <authorList>
            <person name="Mahan K.M."/>
        </authorList>
    </citation>
    <scope>NUCLEOTIDE SEQUENCE</scope>
    <source>
        <strain evidence="2">UTEX B ZZ1240</strain>
    </source>
</reference>
<evidence type="ECO:0008006" key="4">
    <source>
        <dbReference type="Google" id="ProtNLM"/>
    </source>
</evidence>
<feature type="region of interest" description="Disordered" evidence="1">
    <location>
        <begin position="483"/>
        <end position="505"/>
    </location>
</feature>
<dbReference type="AlphaFoldDB" id="A0A835YY33"/>
<keyword evidence="3" id="KW-1185">Reference proteome</keyword>
<gene>
    <name evidence="2" type="ORF">JKP88DRAFT_272817</name>
</gene>
<evidence type="ECO:0000256" key="1">
    <source>
        <dbReference type="SAM" id="MobiDB-lite"/>
    </source>
</evidence>
<dbReference type="Proteomes" id="UP000664859">
    <property type="component" value="Unassembled WGS sequence"/>
</dbReference>
<comment type="caution">
    <text evidence="2">The sequence shown here is derived from an EMBL/GenBank/DDBJ whole genome shotgun (WGS) entry which is preliminary data.</text>
</comment>
<proteinExistence type="predicted"/>
<evidence type="ECO:0000313" key="2">
    <source>
        <dbReference type="EMBL" id="KAG5182848.1"/>
    </source>
</evidence>
<sequence length="505" mass="51264">MSLAVVPGDVAHVLIWGTPGGSIGATSATGGEAPYTWRWTWGSGATPIPNATDPSAKFGLYAASYLLTATDAAGAAASHRFVVTQPPPVVVQLESLRPCSRHDGADGTAALSVSGGVPPYLLSWSSDVTGAVLRAAAGSYVGSALDSVGGSAAITVLITQPTAFDCDVFPPDTALLADGGARDRYCRDLHANSGLLVDTLGAKLEMMMRGDRGVYVPLCAWTGVEAPDESTFGRVSAWCSNDAGEQVEALRVAYDGVTFFGGLTCSGGVTRFDVDEVRVEAPQVVLSADAGSLQDCDGGGITCGGGADALAFVYSAAEGSWCALGNLHMLDGSFRASGGRPGDEGSIGVRSFAALNSLSGCGIVLDDSGLTVTAAALQDRVPVGNYAVTDDGLLHVPDGDLFQAANGEWRASQNVAGDFLRTEGARIGASGVAAGDASISSTGFKAGNVEVGEGGIDLGEGGVMTLDSGAWRIRHDPEDDSLMFESRDGGDGGGGDTYTAQLTLD</sequence>
<protein>
    <recommendedName>
        <fullName evidence="4">PKD domain-containing protein</fullName>
    </recommendedName>
</protein>
<evidence type="ECO:0000313" key="3">
    <source>
        <dbReference type="Proteomes" id="UP000664859"/>
    </source>
</evidence>
<name>A0A835YY33_9STRA</name>
<accession>A0A835YY33</accession>
<dbReference type="EMBL" id="JAFCMP010000223">
    <property type="protein sequence ID" value="KAG5182848.1"/>
    <property type="molecule type" value="Genomic_DNA"/>
</dbReference>